<dbReference type="Proteomes" id="UP000008204">
    <property type="component" value="Chromosome"/>
</dbReference>
<name>B7K2F1_RIPO1</name>
<dbReference type="AlphaFoldDB" id="B7K2F1"/>
<keyword evidence="2" id="KW-1185">Reference proteome</keyword>
<dbReference type="RefSeq" id="WP_012594561.1">
    <property type="nucleotide sequence ID" value="NC_011726.1"/>
</dbReference>
<accession>B7K2F1</accession>
<gene>
    <name evidence="1" type="ordered locus">PCC8801_1221</name>
</gene>
<evidence type="ECO:0000313" key="1">
    <source>
        <dbReference type="EMBL" id="ACK65287.1"/>
    </source>
</evidence>
<reference evidence="2" key="1">
    <citation type="journal article" date="2011" name="MBio">
        <title>Novel metabolic attributes of the genus Cyanothece, comprising a group of unicellular nitrogen-fixing Cyanobacteria.</title>
        <authorList>
            <person name="Bandyopadhyay A."/>
            <person name="Elvitigala T."/>
            <person name="Welsh E."/>
            <person name="Stockel J."/>
            <person name="Liberton M."/>
            <person name="Min H."/>
            <person name="Sherman L.A."/>
            <person name="Pakrasi H.B."/>
        </authorList>
    </citation>
    <scope>NUCLEOTIDE SEQUENCE [LARGE SCALE GENOMIC DNA]</scope>
    <source>
        <strain evidence="2">PCC 8801</strain>
    </source>
</reference>
<dbReference type="EMBL" id="CP001287">
    <property type="protein sequence ID" value="ACK65287.1"/>
    <property type="molecule type" value="Genomic_DNA"/>
</dbReference>
<dbReference type="HOGENOM" id="CLU_3288335_0_0_3"/>
<evidence type="ECO:0008006" key="3">
    <source>
        <dbReference type="Google" id="ProtNLM"/>
    </source>
</evidence>
<organism evidence="1 2">
    <name type="scientific">Rippkaea orientalis (strain PCC 8801 / RF-1)</name>
    <name type="common">Cyanothece sp. (strain PCC 8801)</name>
    <dbReference type="NCBI Taxonomy" id="41431"/>
    <lineage>
        <taxon>Bacteria</taxon>
        <taxon>Bacillati</taxon>
        <taxon>Cyanobacteriota</taxon>
        <taxon>Cyanophyceae</taxon>
        <taxon>Oscillatoriophycideae</taxon>
        <taxon>Chroococcales</taxon>
        <taxon>Aphanothecaceae</taxon>
        <taxon>Rippkaea</taxon>
        <taxon>Rippkaea orientalis</taxon>
    </lineage>
</organism>
<evidence type="ECO:0000313" key="2">
    <source>
        <dbReference type="Proteomes" id="UP000008204"/>
    </source>
</evidence>
<protein>
    <recommendedName>
        <fullName evidence="3">DUF29 domain-containing protein</fullName>
    </recommendedName>
</protein>
<sequence>MTVKTNLASLYEIEYEQWLAQTINLFKQDRFDELDKKTFN</sequence>
<dbReference type="KEGG" id="cyp:PCC8801_1221"/>
<proteinExistence type="predicted"/>